<protein>
    <submittedName>
        <fullName evidence="3">Uncharacterized protein</fullName>
    </submittedName>
</protein>
<proteinExistence type="predicted"/>
<organism evidence="3">
    <name type="scientific">Ralstonia solanacearum</name>
    <name type="common">Pseudomonas solanacearum</name>
    <dbReference type="NCBI Taxonomy" id="305"/>
    <lineage>
        <taxon>Bacteria</taxon>
        <taxon>Pseudomonadati</taxon>
        <taxon>Pseudomonadota</taxon>
        <taxon>Betaproteobacteria</taxon>
        <taxon>Burkholderiales</taxon>
        <taxon>Burkholderiaceae</taxon>
        <taxon>Ralstonia</taxon>
        <taxon>Ralstonia solanacearum species complex</taxon>
    </lineage>
</organism>
<sequence>MPSLQNSSASLPPETQSGEADSLIAEFVKKLTESRRPRVVDPVTGAVSEEPVVIDGPGSFECREGAHIVVENGSRESTEALVGIVLSSSLALGGKPVRCSGVVPGVTMSASTGLFKLHDGETWDGVLDGMWKAIRPKLVDWLTMPSPSAGLTIGLNFGVEFEFGWDGPYRIDEGAMQIDVRHDPAFAAAYYRRRRQHPLVERAATPEEVSQAHAATISRLLIDALEKCRRTWEPLYARLPVPIRYRVTGALPAWQTLWQQMDGPSRESLMTALKTQPIPELVRQFADSVVSALPQVQSAWPPGELRLVASQSAVWQAFEVRNGVFYEPTPALHRLLDASFVADDVPVGMLKLPAETLCIIPEPSSWNRPNGIEVIALFKGEQSISFATWSHPADEGEEAVADLLNLSLSAPDKTIQALLEDVFRASTSGDENLMQHWRGALDYAIKMLLYLTVREAHVVHDRAYTDAPRSFSGLGKRKRAERLAEIGQLYDRHIVGPAILDAGLTHGLPADDGHREVRGHWRRPHFKMQPHGPNASLRKLVFIGPTIVRPDRLGL</sequence>
<gene>
    <name evidence="2" type="ORF">RUN1744_v1_1280007</name>
    <name evidence="3" type="ORF">TD1301_v1_3240008</name>
    <name evidence="4" type="ORF">TF3108_v1_1780003</name>
</gene>
<accession>A0A0S4VRY8</accession>
<dbReference type="EMBL" id="LN899825">
    <property type="protein sequence ID" value="CUV37348.1"/>
    <property type="molecule type" value="Genomic_DNA"/>
</dbReference>
<dbReference type="Pfam" id="PF26125">
    <property type="entry name" value="AcrVA2-like"/>
    <property type="match status" value="1"/>
</dbReference>
<evidence type="ECO:0000313" key="3">
    <source>
        <dbReference type="EMBL" id="CUV37348.1"/>
    </source>
</evidence>
<dbReference type="InterPro" id="IPR058915">
    <property type="entry name" value="AcrVA2-like"/>
</dbReference>
<name>A0A0S4VRY8_RALSL</name>
<dbReference type="EMBL" id="LN899823">
    <property type="protein sequence ID" value="CUV26198.1"/>
    <property type="molecule type" value="Genomic_DNA"/>
</dbReference>
<dbReference type="AlphaFoldDB" id="A0A0S4VRY8"/>
<dbReference type="EMBL" id="LN899826">
    <property type="protein sequence ID" value="CUV42931.1"/>
    <property type="molecule type" value="Genomic_DNA"/>
</dbReference>
<evidence type="ECO:0000256" key="1">
    <source>
        <dbReference type="SAM" id="MobiDB-lite"/>
    </source>
</evidence>
<reference evidence="3" key="1">
    <citation type="submission" date="2015-10" db="EMBL/GenBank/DDBJ databases">
        <authorList>
            <person name="Gilbert D.G."/>
        </authorList>
    </citation>
    <scope>NUCLEOTIDE SEQUENCE</scope>
    <source>
        <strain evidence="3">Phyl III-seqv23</strain>
    </source>
</reference>
<feature type="region of interest" description="Disordered" evidence="1">
    <location>
        <begin position="1"/>
        <end position="20"/>
    </location>
</feature>
<evidence type="ECO:0000313" key="4">
    <source>
        <dbReference type="EMBL" id="CUV42931.1"/>
    </source>
</evidence>
<evidence type="ECO:0000313" key="2">
    <source>
        <dbReference type="EMBL" id="CUV26198.1"/>
    </source>
</evidence>
<feature type="compositionally biased region" description="Polar residues" evidence="1">
    <location>
        <begin position="1"/>
        <end position="19"/>
    </location>
</feature>